<evidence type="ECO:0000256" key="1">
    <source>
        <dbReference type="SAM" id="Phobius"/>
    </source>
</evidence>
<feature type="transmembrane region" description="Helical" evidence="1">
    <location>
        <begin position="51"/>
        <end position="68"/>
    </location>
</feature>
<dbReference type="KEGG" id="gma:AciX8_0598"/>
<proteinExistence type="predicted"/>
<dbReference type="OrthoDB" id="9816422at2"/>
<organism evidence="2 3">
    <name type="scientific">Granulicella mallensis (strain ATCC BAA-1857 / DSM 23137 / MP5ACTX8)</name>
    <dbReference type="NCBI Taxonomy" id="682795"/>
    <lineage>
        <taxon>Bacteria</taxon>
        <taxon>Pseudomonadati</taxon>
        <taxon>Acidobacteriota</taxon>
        <taxon>Terriglobia</taxon>
        <taxon>Terriglobales</taxon>
        <taxon>Acidobacteriaceae</taxon>
        <taxon>Granulicella</taxon>
    </lineage>
</organism>
<protein>
    <submittedName>
        <fullName evidence="2">Uncharacterized protein</fullName>
    </submittedName>
</protein>
<keyword evidence="1" id="KW-0472">Membrane</keyword>
<reference evidence="2 3" key="1">
    <citation type="submission" date="2011-11" db="EMBL/GenBank/DDBJ databases">
        <title>Complete sequence of Granulicella mallensis MP5ACTX8.</title>
        <authorList>
            <consortium name="US DOE Joint Genome Institute"/>
            <person name="Lucas S."/>
            <person name="Copeland A."/>
            <person name="Lapidus A."/>
            <person name="Cheng J.-F."/>
            <person name="Goodwin L."/>
            <person name="Pitluck S."/>
            <person name="Peters L."/>
            <person name="Lu M."/>
            <person name="Detter J.C."/>
            <person name="Han C."/>
            <person name="Tapia R."/>
            <person name="Land M."/>
            <person name="Hauser L."/>
            <person name="Kyrpides N."/>
            <person name="Ivanova N."/>
            <person name="Mikhailova N."/>
            <person name="Pagani I."/>
            <person name="Rawat S."/>
            <person name="Mannisto M."/>
            <person name="Haggblom M."/>
            <person name="Woyke T."/>
        </authorList>
    </citation>
    <scope>NUCLEOTIDE SEQUENCE [LARGE SCALE GENOMIC DNA]</scope>
    <source>
        <strain evidence="3">ATCC BAA-1857 / DSM 23137 / MP5ACTX8</strain>
    </source>
</reference>
<dbReference type="RefSeq" id="WP_014263832.1">
    <property type="nucleotide sequence ID" value="NC_016631.1"/>
</dbReference>
<feature type="transmembrane region" description="Helical" evidence="1">
    <location>
        <begin position="12"/>
        <end position="31"/>
    </location>
</feature>
<dbReference type="Proteomes" id="UP000007113">
    <property type="component" value="Chromosome"/>
</dbReference>
<feature type="transmembrane region" description="Helical" evidence="1">
    <location>
        <begin position="75"/>
        <end position="94"/>
    </location>
</feature>
<accession>G8NQ92</accession>
<keyword evidence="3" id="KW-1185">Reference proteome</keyword>
<dbReference type="AlphaFoldDB" id="G8NQ92"/>
<feature type="transmembrane region" description="Helical" evidence="1">
    <location>
        <begin position="106"/>
        <end position="129"/>
    </location>
</feature>
<dbReference type="HOGENOM" id="CLU_1882824_0_0_0"/>
<evidence type="ECO:0000313" key="3">
    <source>
        <dbReference type="Proteomes" id="UP000007113"/>
    </source>
</evidence>
<name>G8NQ92_GRAMM</name>
<sequence length="135" mass="14637" precursor="true">MNRHSAAYKYWRVIALTGACLIILGVGAGYVDVATHFNFEFISNHFDMFGLMGLTGVLLTAVGCIGWARHLGKRHLVLMAVIVFILPWVLLFLGRPIAGTNIHGPAAPVMLLIIPATVLAVALLMMAALKPREES</sequence>
<gene>
    <name evidence="2" type="ordered locus">AciX8_0598</name>
</gene>
<evidence type="ECO:0000313" key="2">
    <source>
        <dbReference type="EMBL" id="AEU34948.1"/>
    </source>
</evidence>
<keyword evidence="1" id="KW-1133">Transmembrane helix</keyword>
<keyword evidence="1" id="KW-0812">Transmembrane</keyword>
<dbReference type="EMBL" id="CP003130">
    <property type="protein sequence ID" value="AEU34948.1"/>
    <property type="molecule type" value="Genomic_DNA"/>
</dbReference>